<sequence>MINPKHTPELKQHFNDLEEKTYKELMGDIPDDHPSFIKENVNKNRYLTVAPAIETLITKPVYVNANFITIDQKKYIATQAPLPHTISDFYEMIYAYSSRIVMLTKIMEENKRFNPTKIRQKADQYWPEAGEIQEYGRFYVFNRAQKILVAEINKKQLFMAPKDMFASPDEFKVYCMRVGEKHGVIKSNTVDIRQEFERMSSPQPSSQQTQQRALLASPLSEKMPTLDIPVADQYLESVKSWRSPKQEVEQPMLDSDKCACIKQVVHFEYDSWLDTLRPSNIQSFHLLITLAMENLSEPLTVHCSAGVGRTGMFIGCCSYYLQKKVLSKLIKSSLSSDRSISSGTSSKFSVENVLDEWQRRCDSQIRKELILDVDKLVFSMRKQRDWQCVQTMDQYQGMFEYIFYLYAWRQAGGK</sequence>
<dbReference type="Gene3D" id="3.90.190.10">
    <property type="entry name" value="Protein tyrosine phosphatase superfamily"/>
    <property type="match status" value="2"/>
</dbReference>
<comment type="caution">
    <text evidence="3">The sequence shown here is derived from an EMBL/GenBank/DDBJ whole genome shotgun (WGS) entry which is preliminary data.</text>
</comment>
<dbReference type="InterPro" id="IPR000242">
    <property type="entry name" value="PTP_cat"/>
</dbReference>
<dbReference type="PROSITE" id="PS50055">
    <property type="entry name" value="TYR_PHOSPHATASE_PTP"/>
    <property type="match status" value="1"/>
</dbReference>
<dbReference type="InterPro" id="IPR050348">
    <property type="entry name" value="Protein-Tyr_Phosphatase"/>
</dbReference>
<dbReference type="SMART" id="SM00194">
    <property type="entry name" value="PTPc"/>
    <property type="match status" value="1"/>
</dbReference>
<dbReference type="SUPFAM" id="SSF52799">
    <property type="entry name" value="(Phosphotyrosine protein) phosphatases II"/>
    <property type="match status" value="1"/>
</dbReference>
<reference evidence="3" key="1">
    <citation type="submission" date="2023-06" db="EMBL/GenBank/DDBJ databases">
        <authorList>
            <person name="Kurt Z."/>
        </authorList>
    </citation>
    <scope>NUCLEOTIDE SEQUENCE</scope>
</reference>
<organism evidence="3">
    <name type="scientific">Hexamita inflata</name>
    <dbReference type="NCBI Taxonomy" id="28002"/>
    <lineage>
        <taxon>Eukaryota</taxon>
        <taxon>Metamonada</taxon>
        <taxon>Diplomonadida</taxon>
        <taxon>Hexamitidae</taxon>
        <taxon>Hexamitinae</taxon>
        <taxon>Hexamita</taxon>
    </lineage>
</organism>
<name>A0AA86NMT9_9EUKA</name>
<evidence type="ECO:0000259" key="1">
    <source>
        <dbReference type="PROSITE" id="PS50055"/>
    </source>
</evidence>
<dbReference type="PRINTS" id="PR00700">
    <property type="entry name" value="PRTYPHPHTASE"/>
</dbReference>
<evidence type="ECO:0000313" key="3">
    <source>
        <dbReference type="EMBL" id="CAI9921846.1"/>
    </source>
</evidence>
<proteinExistence type="predicted"/>
<evidence type="ECO:0000313" key="5">
    <source>
        <dbReference type="Proteomes" id="UP001642409"/>
    </source>
</evidence>
<reference evidence="4 5" key="2">
    <citation type="submission" date="2024-07" db="EMBL/GenBank/DDBJ databases">
        <authorList>
            <person name="Akdeniz Z."/>
        </authorList>
    </citation>
    <scope>NUCLEOTIDE SEQUENCE [LARGE SCALE GENOMIC DNA]</scope>
</reference>
<dbReference type="InterPro" id="IPR016130">
    <property type="entry name" value="Tyr_Pase_AS"/>
</dbReference>
<evidence type="ECO:0000259" key="2">
    <source>
        <dbReference type="PROSITE" id="PS50056"/>
    </source>
</evidence>
<dbReference type="Pfam" id="PF00102">
    <property type="entry name" value="Y_phosphatase"/>
    <property type="match status" value="2"/>
</dbReference>
<feature type="domain" description="Tyrosine specific protein phosphatases" evidence="2">
    <location>
        <begin position="270"/>
        <end position="314"/>
    </location>
</feature>
<dbReference type="InterPro" id="IPR000387">
    <property type="entry name" value="Tyr_Pase_dom"/>
</dbReference>
<dbReference type="PROSITE" id="PS50056">
    <property type="entry name" value="TYR_PHOSPHATASE_2"/>
    <property type="match status" value="1"/>
</dbReference>
<protein>
    <submittedName>
        <fullName evidence="3">Protein tyrosine phosphatase</fullName>
    </submittedName>
    <submittedName>
        <fullName evidence="4">Protein_tyrosine phosphatase</fullName>
    </submittedName>
</protein>
<dbReference type="Proteomes" id="UP001642409">
    <property type="component" value="Unassembled WGS sequence"/>
</dbReference>
<accession>A0AA86NMT9</accession>
<dbReference type="EMBL" id="CATOUU010000234">
    <property type="protein sequence ID" value="CAI9921846.1"/>
    <property type="molecule type" value="Genomic_DNA"/>
</dbReference>
<gene>
    <name evidence="4" type="ORF">HINF_LOCUS72241</name>
    <name evidence="3" type="ORF">HINF_LOCUS9491</name>
</gene>
<dbReference type="PROSITE" id="PS00383">
    <property type="entry name" value="TYR_PHOSPHATASE_1"/>
    <property type="match status" value="1"/>
</dbReference>
<dbReference type="GO" id="GO:0004725">
    <property type="term" value="F:protein tyrosine phosphatase activity"/>
    <property type="evidence" value="ECO:0007669"/>
    <property type="project" value="InterPro"/>
</dbReference>
<dbReference type="PANTHER" id="PTHR19134">
    <property type="entry name" value="RECEPTOR-TYPE TYROSINE-PROTEIN PHOSPHATASE"/>
    <property type="match status" value="1"/>
</dbReference>
<keyword evidence="5" id="KW-1185">Reference proteome</keyword>
<dbReference type="InterPro" id="IPR029021">
    <property type="entry name" value="Prot-tyrosine_phosphatase-like"/>
</dbReference>
<dbReference type="AlphaFoldDB" id="A0AA86NMT9"/>
<dbReference type="InterPro" id="IPR003595">
    <property type="entry name" value="Tyr_Pase_cat"/>
</dbReference>
<feature type="domain" description="Tyrosine-protein phosphatase" evidence="1">
    <location>
        <begin position="10"/>
        <end position="405"/>
    </location>
</feature>
<evidence type="ECO:0000313" key="4">
    <source>
        <dbReference type="EMBL" id="CAL6103642.1"/>
    </source>
</evidence>
<dbReference type="PANTHER" id="PTHR19134:SF449">
    <property type="entry name" value="TYROSINE-PROTEIN PHOSPHATASE 1"/>
    <property type="match status" value="1"/>
</dbReference>
<dbReference type="SMART" id="SM00404">
    <property type="entry name" value="PTPc_motif"/>
    <property type="match status" value="1"/>
</dbReference>
<dbReference type="EMBL" id="CAXDID020000569">
    <property type="protein sequence ID" value="CAL6103642.1"/>
    <property type="molecule type" value="Genomic_DNA"/>
</dbReference>
<dbReference type="CDD" id="cd00047">
    <property type="entry name" value="PTPc"/>
    <property type="match status" value="1"/>
</dbReference>